<keyword evidence="3" id="KW-1185">Reference proteome</keyword>
<dbReference type="AlphaFoldDB" id="A0A0E0BBN7"/>
<feature type="region of interest" description="Disordered" evidence="1">
    <location>
        <begin position="257"/>
        <end position="278"/>
    </location>
</feature>
<sequence>MAGRRFTRRVGLRFDLASPESSAAAAALLFSPAFSVLTPPRLPLSPPRFAEGRHVGPCTVSSSTSHQPSTPTDAAGSIPKSDQSSETVSDAHSGGRREAAPLAGLRPHPRRRSRVHAQTISSPPSSPRPRLPSSTTPSACARSAAVSLKRLPSVSASTDKAPISILNDLVISRVFAEAGFRSGDIKLAILCPAPPMPLLGCLPMRTHPLPLFLCSFAATDDVDVPSPVGNIVGAGEENCRRIAEILSRGCNSRSRQSQALPACPRHPLPQLHREEGNE</sequence>
<reference evidence="2" key="2">
    <citation type="submission" date="2018-05" db="EMBL/GenBank/DDBJ databases">
        <title>OgluRS3 (Oryza glumaepatula Reference Sequence Version 3).</title>
        <authorList>
            <person name="Zhang J."/>
            <person name="Kudrna D."/>
            <person name="Lee S."/>
            <person name="Talag J."/>
            <person name="Welchert J."/>
            <person name="Wing R.A."/>
        </authorList>
    </citation>
    <scope>NUCLEOTIDE SEQUENCE [LARGE SCALE GENOMIC DNA]</scope>
</reference>
<feature type="compositionally biased region" description="Polar residues" evidence="1">
    <location>
        <begin position="80"/>
        <end position="90"/>
    </location>
</feature>
<organism evidence="2">
    <name type="scientific">Oryza glumipatula</name>
    <dbReference type="NCBI Taxonomy" id="40148"/>
    <lineage>
        <taxon>Eukaryota</taxon>
        <taxon>Viridiplantae</taxon>
        <taxon>Streptophyta</taxon>
        <taxon>Embryophyta</taxon>
        <taxon>Tracheophyta</taxon>
        <taxon>Spermatophyta</taxon>
        <taxon>Magnoliopsida</taxon>
        <taxon>Liliopsida</taxon>
        <taxon>Poales</taxon>
        <taxon>Poaceae</taxon>
        <taxon>BOP clade</taxon>
        <taxon>Oryzoideae</taxon>
        <taxon>Oryzeae</taxon>
        <taxon>Oryzinae</taxon>
        <taxon>Oryza</taxon>
    </lineage>
</organism>
<evidence type="ECO:0000256" key="1">
    <source>
        <dbReference type="SAM" id="MobiDB-lite"/>
    </source>
</evidence>
<name>A0A0E0BBN7_9ORYZ</name>
<evidence type="ECO:0000313" key="2">
    <source>
        <dbReference type="EnsemblPlants" id="OGLUM10G12910.1"/>
    </source>
</evidence>
<feature type="region of interest" description="Disordered" evidence="1">
    <location>
        <begin position="47"/>
        <end position="139"/>
    </location>
</feature>
<proteinExistence type="predicted"/>
<dbReference type="eggNOG" id="KOG1051">
    <property type="taxonomic scope" value="Eukaryota"/>
</dbReference>
<dbReference type="Gramene" id="OGLUM10G12910.1">
    <property type="protein sequence ID" value="OGLUM10G12910.1"/>
    <property type="gene ID" value="OGLUM10G12910"/>
</dbReference>
<dbReference type="STRING" id="40148.A0A0E0BBN7"/>
<feature type="compositionally biased region" description="Low complexity" evidence="1">
    <location>
        <begin position="59"/>
        <end position="72"/>
    </location>
</feature>
<accession>A0A0E0BBN7</accession>
<dbReference type="EnsemblPlants" id="OGLUM10G12910.1">
    <property type="protein sequence ID" value="OGLUM10G12910.1"/>
    <property type="gene ID" value="OGLUM10G12910"/>
</dbReference>
<dbReference type="HOGENOM" id="CLU_1002488_0_0_1"/>
<protein>
    <submittedName>
        <fullName evidence="2">Uncharacterized protein</fullName>
    </submittedName>
</protein>
<dbReference type="Proteomes" id="UP000026961">
    <property type="component" value="Chromosome 10"/>
</dbReference>
<evidence type="ECO:0000313" key="3">
    <source>
        <dbReference type="Proteomes" id="UP000026961"/>
    </source>
</evidence>
<reference evidence="2" key="1">
    <citation type="submission" date="2015-04" db="UniProtKB">
        <authorList>
            <consortium name="EnsemblPlants"/>
        </authorList>
    </citation>
    <scope>IDENTIFICATION</scope>
</reference>